<dbReference type="Pfam" id="PF00905">
    <property type="entry name" value="Transpeptidase"/>
    <property type="match status" value="1"/>
</dbReference>
<gene>
    <name evidence="7" type="ORF">SAMN05421720_102175</name>
</gene>
<dbReference type="RefSeq" id="WP_092782616.1">
    <property type="nucleotide sequence ID" value="NZ_FNAP01000002.1"/>
</dbReference>
<feature type="domain" description="Penicillin-binding protein transpeptidase" evidence="5">
    <location>
        <begin position="258"/>
        <end position="542"/>
    </location>
</feature>
<evidence type="ECO:0000256" key="2">
    <source>
        <dbReference type="ARBA" id="ARBA00022645"/>
    </source>
</evidence>
<protein>
    <submittedName>
        <fullName evidence="7">Cell division protein FtsI (Penicillin-binding protein 3)</fullName>
    </submittedName>
</protein>
<keyword evidence="7" id="KW-0132">Cell division</keyword>
<evidence type="ECO:0000313" key="7">
    <source>
        <dbReference type="EMBL" id="SDD95339.1"/>
    </source>
</evidence>
<keyword evidence="3 4" id="KW-0472">Membrane</keyword>
<dbReference type="GO" id="GO:0005886">
    <property type="term" value="C:plasma membrane"/>
    <property type="evidence" value="ECO:0007669"/>
    <property type="project" value="TreeGrafter"/>
</dbReference>
<dbReference type="AlphaFoldDB" id="A0A1G6YY66"/>
<dbReference type="STRING" id="69960.SAMN05421720_102175"/>
<keyword evidence="2" id="KW-0121">Carboxypeptidase</keyword>
<sequence length="592" mass="63018">MFRLFRTGRRHGAFLYPGAEIGAPAGGRHGASERVSIEGQAKAAVEVGRQRLAVTAGVFALAFCVIGARLVDLMALNGGAEAARFAAGRDAVAAPVVQRADIVDRNGVILATNLPTTNLYANATRVIDPAETARRLIEVLPGLSFEETLRKLSSGKTFVYLHRNLTPYEKNLVNRLGLPGLEFQAAERRVYPHGRLASHVLGATNIDNAGIAGIERTFDSRLDSGTAPVRLSLDIRVQHAVHAVLSQAIARFRAIAGVGVVADARTGEILAMVSLPDYEPRAYGRAEADARFNRATLGVYEMGSTFKLMNTAMGLEVGGYRLSDGFDASQPLHMAGFTIRDYHAQNRWLSIPEILVHSSNIGSARLALSVGGEAQKAFLSRLGLLSPLAIELPEVGDPLYPNPWRPINTVTISYGHGIAVTPVHLVKAVSALVNGGIVRPATLLRREPDDVPAGRPAVSAATSAAMRDLMRLVVTDGTGRQADVPGYRVGGKTGTAEKVVGRGYGNTVLMPSFVAAFPIDDPRYVVLVTLDEPKGIPETHNFATAGWNAAPTAGAIIERVAPLLGVMPTRDVILTRDRVRLAAAEGAARATE</sequence>
<name>A0A1G6YY66_9PROT</name>
<dbReference type="SUPFAM" id="SSF56601">
    <property type="entry name" value="beta-lactamase/transpeptidase-like"/>
    <property type="match status" value="1"/>
</dbReference>
<dbReference type="Gene3D" id="3.30.450.330">
    <property type="match status" value="1"/>
</dbReference>
<dbReference type="GO" id="GO:0004180">
    <property type="term" value="F:carboxypeptidase activity"/>
    <property type="evidence" value="ECO:0007669"/>
    <property type="project" value="UniProtKB-KW"/>
</dbReference>
<evidence type="ECO:0000259" key="6">
    <source>
        <dbReference type="Pfam" id="PF03717"/>
    </source>
</evidence>
<dbReference type="GO" id="GO:0051301">
    <property type="term" value="P:cell division"/>
    <property type="evidence" value="ECO:0007669"/>
    <property type="project" value="UniProtKB-KW"/>
</dbReference>
<organism evidence="7 8">
    <name type="scientific">Rhodospira trueperi</name>
    <dbReference type="NCBI Taxonomy" id="69960"/>
    <lineage>
        <taxon>Bacteria</taxon>
        <taxon>Pseudomonadati</taxon>
        <taxon>Pseudomonadota</taxon>
        <taxon>Alphaproteobacteria</taxon>
        <taxon>Rhodospirillales</taxon>
        <taxon>Rhodospirillaceae</taxon>
        <taxon>Rhodospira</taxon>
    </lineage>
</organism>
<dbReference type="OrthoDB" id="9789078at2"/>
<accession>A0A1G6YY66</accession>
<dbReference type="Pfam" id="PF03717">
    <property type="entry name" value="PBP_dimer"/>
    <property type="match status" value="1"/>
</dbReference>
<evidence type="ECO:0000256" key="3">
    <source>
        <dbReference type="ARBA" id="ARBA00023136"/>
    </source>
</evidence>
<evidence type="ECO:0000259" key="5">
    <source>
        <dbReference type="Pfam" id="PF00905"/>
    </source>
</evidence>
<dbReference type="GO" id="GO:0071555">
    <property type="term" value="P:cell wall organization"/>
    <property type="evidence" value="ECO:0007669"/>
    <property type="project" value="TreeGrafter"/>
</dbReference>
<evidence type="ECO:0000256" key="4">
    <source>
        <dbReference type="SAM" id="Phobius"/>
    </source>
</evidence>
<dbReference type="Gene3D" id="3.90.1310.10">
    <property type="entry name" value="Penicillin-binding protein 2a (Domain 2)"/>
    <property type="match status" value="1"/>
</dbReference>
<keyword evidence="4" id="KW-0812">Transmembrane</keyword>
<dbReference type="InterPro" id="IPR012338">
    <property type="entry name" value="Beta-lactam/transpept-like"/>
</dbReference>
<dbReference type="InterPro" id="IPR050515">
    <property type="entry name" value="Beta-lactam/transpept"/>
</dbReference>
<keyword evidence="7" id="KW-0131">Cell cycle</keyword>
<evidence type="ECO:0000313" key="8">
    <source>
        <dbReference type="Proteomes" id="UP000199412"/>
    </source>
</evidence>
<reference evidence="7 8" key="1">
    <citation type="submission" date="2016-10" db="EMBL/GenBank/DDBJ databases">
        <authorList>
            <person name="de Groot N.N."/>
        </authorList>
    </citation>
    <scope>NUCLEOTIDE SEQUENCE [LARGE SCALE GENOMIC DNA]</scope>
    <source>
        <strain evidence="7 8">ATCC 700224</strain>
    </source>
</reference>
<feature type="domain" description="Penicillin-binding protein dimerisation" evidence="6">
    <location>
        <begin position="97"/>
        <end position="222"/>
    </location>
</feature>
<keyword evidence="2" id="KW-0645">Protease</keyword>
<keyword evidence="2" id="KW-0378">Hydrolase</keyword>
<keyword evidence="4" id="KW-1133">Transmembrane helix</keyword>
<dbReference type="InterPro" id="IPR005311">
    <property type="entry name" value="PBP_dimer"/>
</dbReference>
<dbReference type="PANTHER" id="PTHR30627:SF1">
    <property type="entry name" value="PEPTIDOGLYCAN D,D-TRANSPEPTIDASE FTSI"/>
    <property type="match status" value="1"/>
</dbReference>
<dbReference type="Gene3D" id="3.40.710.10">
    <property type="entry name" value="DD-peptidase/beta-lactamase superfamily"/>
    <property type="match status" value="1"/>
</dbReference>
<dbReference type="Proteomes" id="UP000199412">
    <property type="component" value="Unassembled WGS sequence"/>
</dbReference>
<dbReference type="InterPro" id="IPR036138">
    <property type="entry name" value="PBP_dimer_sf"/>
</dbReference>
<proteinExistence type="predicted"/>
<comment type="subcellular location">
    <subcellularLocation>
        <location evidence="1">Membrane</location>
    </subcellularLocation>
</comment>
<dbReference type="EMBL" id="FNAP01000002">
    <property type="protein sequence ID" value="SDD95339.1"/>
    <property type="molecule type" value="Genomic_DNA"/>
</dbReference>
<dbReference type="GO" id="GO:0008658">
    <property type="term" value="F:penicillin binding"/>
    <property type="evidence" value="ECO:0007669"/>
    <property type="project" value="InterPro"/>
</dbReference>
<dbReference type="SUPFAM" id="SSF56519">
    <property type="entry name" value="Penicillin binding protein dimerisation domain"/>
    <property type="match status" value="1"/>
</dbReference>
<keyword evidence="8" id="KW-1185">Reference proteome</keyword>
<evidence type="ECO:0000256" key="1">
    <source>
        <dbReference type="ARBA" id="ARBA00004370"/>
    </source>
</evidence>
<dbReference type="PANTHER" id="PTHR30627">
    <property type="entry name" value="PEPTIDOGLYCAN D,D-TRANSPEPTIDASE"/>
    <property type="match status" value="1"/>
</dbReference>
<dbReference type="InterPro" id="IPR001460">
    <property type="entry name" value="PCN-bd_Tpept"/>
</dbReference>
<feature type="transmembrane region" description="Helical" evidence="4">
    <location>
        <begin position="52"/>
        <end position="71"/>
    </location>
</feature>